<feature type="region of interest" description="Disordered" evidence="11">
    <location>
        <begin position="720"/>
        <end position="755"/>
    </location>
</feature>
<dbReference type="CDD" id="cd17347">
    <property type="entry name" value="MFS_SLC15A1_2_like"/>
    <property type="match status" value="1"/>
</dbReference>
<feature type="transmembrane region" description="Helical" evidence="12">
    <location>
        <begin position="350"/>
        <end position="371"/>
    </location>
</feature>
<evidence type="ECO:0000313" key="13">
    <source>
        <dbReference type="EMBL" id="NOV44670.1"/>
    </source>
</evidence>
<feature type="transmembrane region" description="Helical" evidence="12">
    <location>
        <begin position="226"/>
        <end position="248"/>
    </location>
</feature>
<keyword evidence="5" id="KW-0571">Peptide transport</keyword>
<comment type="similarity">
    <text evidence="2 10">Belongs to the major facilitator superfamily. Proton-dependent oligopeptide transporter (POT/PTR) (TC 2.A.17) family.</text>
</comment>
<keyword evidence="8 12" id="KW-0472">Membrane</keyword>
<dbReference type="SUPFAM" id="SSF103473">
    <property type="entry name" value="MFS general substrate transporter"/>
    <property type="match status" value="1"/>
</dbReference>
<evidence type="ECO:0000256" key="5">
    <source>
        <dbReference type="ARBA" id="ARBA00022856"/>
    </source>
</evidence>
<evidence type="ECO:0000256" key="7">
    <source>
        <dbReference type="ARBA" id="ARBA00022989"/>
    </source>
</evidence>
<evidence type="ECO:0000256" key="4">
    <source>
        <dbReference type="ARBA" id="ARBA00022692"/>
    </source>
</evidence>
<reference evidence="13" key="1">
    <citation type="submission" date="2020-03" db="EMBL/GenBank/DDBJ databases">
        <title>Transcriptomic Profiling of the Digestive Tract of the Rat Flea, Xenopsylla cheopis, Following Blood Feeding and Infection with Yersinia pestis.</title>
        <authorList>
            <person name="Bland D.M."/>
            <person name="Martens C.A."/>
            <person name="Virtaneva K."/>
            <person name="Kanakabandi K."/>
            <person name="Long D."/>
            <person name="Rosenke R."/>
            <person name="Saturday G.A."/>
            <person name="Hoyt F.H."/>
            <person name="Bruno D.P."/>
            <person name="Ribeiro J.M.C."/>
            <person name="Hinnebusch J."/>
        </authorList>
    </citation>
    <scope>NUCLEOTIDE SEQUENCE</scope>
</reference>
<dbReference type="GO" id="GO:0022857">
    <property type="term" value="F:transmembrane transporter activity"/>
    <property type="evidence" value="ECO:0007669"/>
    <property type="project" value="InterPro"/>
</dbReference>
<evidence type="ECO:0000256" key="1">
    <source>
        <dbReference type="ARBA" id="ARBA00004141"/>
    </source>
</evidence>
<dbReference type="InterPro" id="IPR018456">
    <property type="entry name" value="PTR2_symporter_CS"/>
</dbReference>
<sequence length="755" mass="84452">MDEEKSQTGDQPAPNGTGIKDSTLLPSKVSQDPTPEKDAESDTKPLPYPKSIGFIVSNEFCERFSYYGMRTILVLYLRDKLGYSADDSTVIYHIFTMFVYFFPLFGAMLADSLLGKFKTIFYVSIIYAVGNILLSLAAMPPLNLPARELTILGLFLVAVGTGGIKPCVSAFGGDQFKVPQQARQLATFFSLFYFSINAGSLISTFLTPVLRMDVQCFEQEDCYSLAFGVPGVLMVVSIFIFVGGKWLYVIKKPSGNMVVQVSKCIGNAIKMRSKLKKTEKREHWLDYAKEAHGEQMVSDIKALLRVLVLYLPLPVFWALFDQQGSRWTFQATRMDGKIGGFILKPDQMQVVNPLLILAFIPLFEYVIYPILAKCKISRPLQKLTLGGILAGIAFLISGIIELELEKTYPVLPHEGNAQLRIFNGFNCDLELKFLDTGSDFVIKSLDVYTDKNVNVKKLLTKSVSFKFAEGCPYGQNWSNPYTLEITEAKANSFLVNRRGVQMYEDEVDKTNTGYPGIRILSNIIGEDSRKIEVIDVDAGDFVRLTSNTSTTDMGTVPPSNYNIRIGNKKLFKDPLQLDLGGVFTFALMETDDGIYDINMHTIAEPNKIHMLWLIPQYVVMTMGEVMFSVTGLEFSFSQSPVSMKSVLQACWLLTVAFGNVIVVIVAESKGFDKQSSEFFLFAALMIVDMGLFIILAMRYKYVTPPATEDDIYDLTPEEFDERTGQHPRLSHGDIPLSHRPSSRKGSIGQENKAFD</sequence>
<dbReference type="EMBL" id="GIIL01000944">
    <property type="protein sequence ID" value="NOV44670.1"/>
    <property type="molecule type" value="Transcribed_RNA"/>
</dbReference>
<dbReference type="InterPro" id="IPR000109">
    <property type="entry name" value="POT_fam"/>
</dbReference>
<feature type="region of interest" description="Disordered" evidence="11">
    <location>
        <begin position="1"/>
        <end position="45"/>
    </location>
</feature>
<dbReference type="InterPro" id="IPR036259">
    <property type="entry name" value="MFS_trans_sf"/>
</dbReference>
<dbReference type="GO" id="GO:0015031">
    <property type="term" value="P:protein transport"/>
    <property type="evidence" value="ECO:0007669"/>
    <property type="project" value="UniProtKB-KW"/>
</dbReference>
<evidence type="ECO:0000256" key="8">
    <source>
        <dbReference type="ARBA" id="ARBA00023136"/>
    </source>
</evidence>
<evidence type="ECO:0000256" key="2">
    <source>
        <dbReference type="ARBA" id="ARBA00005982"/>
    </source>
</evidence>
<evidence type="ECO:0000256" key="11">
    <source>
        <dbReference type="SAM" id="MobiDB-lite"/>
    </source>
</evidence>
<dbReference type="PANTHER" id="PTHR11654">
    <property type="entry name" value="OLIGOPEPTIDE TRANSPORTER-RELATED"/>
    <property type="match status" value="1"/>
</dbReference>
<comment type="subcellular location">
    <subcellularLocation>
        <location evidence="1 10">Membrane</location>
        <topology evidence="1 10">Multi-pass membrane protein</topology>
    </subcellularLocation>
</comment>
<keyword evidence="3 10" id="KW-0813">Transport</keyword>
<dbReference type="GO" id="GO:0016020">
    <property type="term" value="C:membrane"/>
    <property type="evidence" value="ECO:0007669"/>
    <property type="project" value="UniProtKB-SubCell"/>
</dbReference>
<evidence type="ECO:0000256" key="3">
    <source>
        <dbReference type="ARBA" id="ARBA00022448"/>
    </source>
</evidence>
<feature type="transmembrane region" description="Helical" evidence="12">
    <location>
        <begin position="646"/>
        <end position="666"/>
    </location>
</feature>
<evidence type="ECO:0000256" key="9">
    <source>
        <dbReference type="ARBA" id="ARBA00078114"/>
    </source>
</evidence>
<feature type="transmembrane region" description="Helical" evidence="12">
    <location>
        <begin position="678"/>
        <end position="697"/>
    </location>
</feature>
<feature type="transmembrane region" description="Helical" evidence="12">
    <location>
        <begin position="120"/>
        <end position="139"/>
    </location>
</feature>
<dbReference type="Gene3D" id="1.20.1250.20">
    <property type="entry name" value="MFS general substrate transporter like domains"/>
    <property type="match status" value="2"/>
</dbReference>
<evidence type="ECO:0000256" key="6">
    <source>
        <dbReference type="ARBA" id="ARBA00022927"/>
    </source>
</evidence>
<keyword evidence="4 10" id="KW-0812">Transmembrane</keyword>
<organism evidence="13">
    <name type="scientific">Xenopsylla cheopis</name>
    <name type="common">Oriental rat flea</name>
    <name type="synonym">Pulex cheopis</name>
    <dbReference type="NCBI Taxonomy" id="163159"/>
    <lineage>
        <taxon>Eukaryota</taxon>
        <taxon>Metazoa</taxon>
        <taxon>Ecdysozoa</taxon>
        <taxon>Arthropoda</taxon>
        <taxon>Hexapoda</taxon>
        <taxon>Insecta</taxon>
        <taxon>Pterygota</taxon>
        <taxon>Neoptera</taxon>
        <taxon>Endopterygota</taxon>
        <taxon>Siphonaptera</taxon>
        <taxon>Pulicidae</taxon>
        <taxon>Xenopsyllinae</taxon>
        <taxon>Xenopsylla</taxon>
    </lineage>
</organism>
<feature type="transmembrane region" description="Helical" evidence="12">
    <location>
        <begin position="302"/>
        <end position="320"/>
    </location>
</feature>
<dbReference type="Pfam" id="PF00854">
    <property type="entry name" value="PTR2"/>
    <property type="match status" value="2"/>
</dbReference>
<feature type="transmembrane region" description="Helical" evidence="12">
    <location>
        <begin position="90"/>
        <end position="108"/>
    </location>
</feature>
<feature type="transmembrane region" description="Helical" evidence="12">
    <location>
        <begin position="185"/>
        <end position="206"/>
    </location>
</feature>
<dbReference type="FunFam" id="1.20.1250.20:FF:000379">
    <property type="entry name" value="Uncharacterized protein, isoform A"/>
    <property type="match status" value="1"/>
</dbReference>
<dbReference type="AlphaFoldDB" id="A0A6M2DGA3"/>
<dbReference type="FunFam" id="1.20.1250.20:FF:000049">
    <property type="entry name" value="Solute carrier family 15 member 2"/>
    <property type="match status" value="1"/>
</dbReference>
<feature type="compositionally biased region" description="Polar residues" evidence="11">
    <location>
        <begin position="24"/>
        <end position="33"/>
    </location>
</feature>
<feature type="transmembrane region" description="Helical" evidence="12">
    <location>
        <begin position="610"/>
        <end position="634"/>
    </location>
</feature>
<name>A0A6M2DGA3_XENCH</name>
<feature type="transmembrane region" description="Helical" evidence="12">
    <location>
        <begin position="151"/>
        <end position="173"/>
    </location>
</feature>
<dbReference type="PROSITE" id="PS01022">
    <property type="entry name" value="PTR2_1"/>
    <property type="match status" value="1"/>
</dbReference>
<evidence type="ECO:0000256" key="10">
    <source>
        <dbReference type="RuleBase" id="RU003755"/>
    </source>
</evidence>
<dbReference type="PROSITE" id="PS01023">
    <property type="entry name" value="PTR2_2"/>
    <property type="match status" value="1"/>
</dbReference>
<protein>
    <recommendedName>
        <fullName evidence="9">Oligopeptide transporter 1</fullName>
    </recommendedName>
</protein>
<accession>A0A6M2DGA3</accession>
<keyword evidence="7 12" id="KW-1133">Transmembrane helix</keyword>
<proteinExistence type="inferred from homology"/>
<feature type="compositionally biased region" description="Basic and acidic residues" evidence="11">
    <location>
        <begin position="34"/>
        <end position="43"/>
    </location>
</feature>
<dbReference type="GO" id="GO:0006857">
    <property type="term" value="P:oligopeptide transport"/>
    <property type="evidence" value="ECO:0007669"/>
    <property type="project" value="InterPro"/>
</dbReference>
<evidence type="ECO:0000256" key="12">
    <source>
        <dbReference type="SAM" id="Phobius"/>
    </source>
</evidence>
<keyword evidence="6" id="KW-0653">Protein transport</keyword>